<keyword evidence="1" id="KW-1133">Transmembrane helix</keyword>
<organism evidence="2 3">
    <name type="scientific">Halalkalibacter okhensis</name>
    <dbReference type="NCBI Taxonomy" id="333138"/>
    <lineage>
        <taxon>Bacteria</taxon>
        <taxon>Bacillati</taxon>
        <taxon>Bacillota</taxon>
        <taxon>Bacilli</taxon>
        <taxon>Bacillales</taxon>
        <taxon>Bacillaceae</taxon>
        <taxon>Halalkalibacter</taxon>
    </lineage>
</organism>
<feature type="transmembrane region" description="Helical" evidence="1">
    <location>
        <begin position="23"/>
        <end position="43"/>
    </location>
</feature>
<sequence length="125" mass="14036">MQTVVNNKTQINTGNNVSITKGIIGFIVVSSLFFIGMISFASAQQKSTLEANMIEAINPSSSDLTFEYVGTEANPQLRKFYLAQADGEEFIVRVYQNNKTVLDAFSLTEHPELAQKFQETYEVKW</sequence>
<evidence type="ECO:0000256" key="1">
    <source>
        <dbReference type="SAM" id="Phobius"/>
    </source>
</evidence>
<dbReference type="Proteomes" id="UP000030832">
    <property type="component" value="Unassembled WGS sequence"/>
</dbReference>
<comment type="caution">
    <text evidence="2">The sequence shown here is derived from an EMBL/GenBank/DDBJ whole genome shotgun (WGS) entry which is preliminary data.</text>
</comment>
<gene>
    <name evidence="2" type="ORF">LQ50_21275</name>
</gene>
<keyword evidence="1" id="KW-0472">Membrane</keyword>
<keyword evidence="1" id="KW-0812">Transmembrane</keyword>
<dbReference type="RefSeq" id="WP_034632681.1">
    <property type="nucleotide sequence ID" value="NZ_JRJU01000039.1"/>
</dbReference>
<dbReference type="EMBL" id="JRJU01000039">
    <property type="protein sequence ID" value="KHF38462.1"/>
    <property type="molecule type" value="Genomic_DNA"/>
</dbReference>
<protein>
    <submittedName>
        <fullName evidence="2">Uncharacterized protein</fullName>
    </submittedName>
</protein>
<name>A0A0B0IC72_9BACI</name>
<evidence type="ECO:0000313" key="3">
    <source>
        <dbReference type="Proteomes" id="UP000030832"/>
    </source>
</evidence>
<reference evidence="2 3" key="1">
    <citation type="submission" date="2014-09" db="EMBL/GenBank/DDBJ databases">
        <title>Genome sequencing and annotation of Bacillus Okhensis strain Kh10-101T.</title>
        <authorList>
            <person name="Prakash J.S."/>
        </authorList>
    </citation>
    <scope>NUCLEOTIDE SEQUENCE [LARGE SCALE GENOMIC DNA]</scope>
    <source>
        <strain evidence="3">Kh10-101T</strain>
    </source>
</reference>
<proteinExistence type="predicted"/>
<keyword evidence="3" id="KW-1185">Reference proteome</keyword>
<evidence type="ECO:0000313" key="2">
    <source>
        <dbReference type="EMBL" id="KHF38462.1"/>
    </source>
</evidence>
<dbReference type="AlphaFoldDB" id="A0A0B0IC72"/>
<accession>A0A0B0IC72</accession>